<name>A0A8D8AJV9_CULPI</name>
<reference evidence="1" key="1">
    <citation type="submission" date="2021-05" db="EMBL/GenBank/DDBJ databases">
        <authorList>
            <person name="Alioto T."/>
            <person name="Alioto T."/>
            <person name="Gomez Garrido J."/>
        </authorList>
    </citation>
    <scope>NUCLEOTIDE SEQUENCE</scope>
</reference>
<dbReference type="AlphaFoldDB" id="A0A8D8AJV9"/>
<sequence length="154" mass="16817">MASSPLALLIMHNDGFAPRPAYIPDTICPNTVSCNSGYPTFILHCWLSNNEKKSSAPSKMSTPALMLNFGSANFTLRGTCQSRMSIFWLGNIAGILAIMRQTTDVSKGRVRERSFTVTDSVTRTLPGPIPATSVFVLVRRSRNLVATASEIKLH</sequence>
<protein>
    <submittedName>
        <fullName evidence="1">(northern house mosquito) hypothetical protein</fullName>
    </submittedName>
</protein>
<accession>A0A8D8AJV9</accession>
<organism evidence="1">
    <name type="scientific">Culex pipiens</name>
    <name type="common">House mosquito</name>
    <dbReference type="NCBI Taxonomy" id="7175"/>
    <lineage>
        <taxon>Eukaryota</taxon>
        <taxon>Metazoa</taxon>
        <taxon>Ecdysozoa</taxon>
        <taxon>Arthropoda</taxon>
        <taxon>Hexapoda</taxon>
        <taxon>Insecta</taxon>
        <taxon>Pterygota</taxon>
        <taxon>Neoptera</taxon>
        <taxon>Endopterygota</taxon>
        <taxon>Diptera</taxon>
        <taxon>Nematocera</taxon>
        <taxon>Culicoidea</taxon>
        <taxon>Culicidae</taxon>
        <taxon>Culicinae</taxon>
        <taxon>Culicini</taxon>
        <taxon>Culex</taxon>
        <taxon>Culex</taxon>
    </lineage>
</organism>
<proteinExistence type="predicted"/>
<dbReference type="EMBL" id="HBUE01035658">
    <property type="protein sequence ID" value="CAG6458596.1"/>
    <property type="molecule type" value="Transcribed_RNA"/>
</dbReference>
<evidence type="ECO:0000313" key="1">
    <source>
        <dbReference type="EMBL" id="CAG6458596.1"/>
    </source>
</evidence>